<name>A0AAV7T7Y3_PLEWA</name>
<organism evidence="2 3">
    <name type="scientific">Pleurodeles waltl</name>
    <name type="common">Iberian ribbed newt</name>
    <dbReference type="NCBI Taxonomy" id="8319"/>
    <lineage>
        <taxon>Eukaryota</taxon>
        <taxon>Metazoa</taxon>
        <taxon>Chordata</taxon>
        <taxon>Craniata</taxon>
        <taxon>Vertebrata</taxon>
        <taxon>Euteleostomi</taxon>
        <taxon>Amphibia</taxon>
        <taxon>Batrachia</taxon>
        <taxon>Caudata</taxon>
        <taxon>Salamandroidea</taxon>
        <taxon>Salamandridae</taxon>
        <taxon>Pleurodelinae</taxon>
        <taxon>Pleurodeles</taxon>
    </lineage>
</organism>
<gene>
    <name evidence="2" type="ORF">NDU88_004497</name>
</gene>
<dbReference type="AlphaFoldDB" id="A0AAV7T7Y3"/>
<comment type="caution">
    <text evidence="2">The sequence shown here is derived from an EMBL/GenBank/DDBJ whole genome shotgun (WGS) entry which is preliminary data.</text>
</comment>
<evidence type="ECO:0000313" key="2">
    <source>
        <dbReference type="EMBL" id="KAJ1172653.1"/>
    </source>
</evidence>
<reference evidence="2" key="1">
    <citation type="journal article" date="2022" name="bioRxiv">
        <title>Sequencing and chromosome-scale assembly of the giantPleurodeles waltlgenome.</title>
        <authorList>
            <person name="Brown T."/>
            <person name="Elewa A."/>
            <person name="Iarovenko S."/>
            <person name="Subramanian E."/>
            <person name="Araus A.J."/>
            <person name="Petzold A."/>
            <person name="Susuki M."/>
            <person name="Suzuki K.-i.T."/>
            <person name="Hayashi T."/>
            <person name="Toyoda A."/>
            <person name="Oliveira C."/>
            <person name="Osipova E."/>
            <person name="Leigh N.D."/>
            <person name="Simon A."/>
            <person name="Yun M.H."/>
        </authorList>
    </citation>
    <scope>NUCLEOTIDE SEQUENCE</scope>
    <source>
        <strain evidence="2">20211129_DDA</strain>
        <tissue evidence="2">Liver</tissue>
    </source>
</reference>
<feature type="compositionally biased region" description="Basic and acidic residues" evidence="1">
    <location>
        <begin position="9"/>
        <end position="22"/>
    </location>
</feature>
<evidence type="ECO:0000256" key="1">
    <source>
        <dbReference type="SAM" id="MobiDB-lite"/>
    </source>
</evidence>
<accession>A0AAV7T7Y3</accession>
<protein>
    <submittedName>
        <fullName evidence="2">Uncharacterized protein</fullName>
    </submittedName>
</protein>
<proteinExistence type="predicted"/>
<keyword evidence="3" id="KW-1185">Reference proteome</keyword>
<dbReference type="Proteomes" id="UP001066276">
    <property type="component" value="Chromosome 4_1"/>
</dbReference>
<dbReference type="EMBL" id="JANPWB010000007">
    <property type="protein sequence ID" value="KAJ1172653.1"/>
    <property type="molecule type" value="Genomic_DNA"/>
</dbReference>
<sequence>MTTRPGLYPRERSGITDEDAERSLHAGRLDRISHMTPLAQARFPNQQRAQCSKTNWTSTDCYWKRAKAEERHNKLANQMRESKKGRHSLLGKNWLPYSSLYFLGRCLRFYSKTKTIK</sequence>
<feature type="region of interest" description="Disordered" evidence="1">
    <location>
        <begin position="1"/>
        <end position="22"/>
    </location>
</feature>
<evidence type="ECO:0000313" key="3">
    <source>
        <dbReference type="Proteomes" id="UP001066276"/>
    </source>
</evidence>